<sequence>MRNWWVREHSLAWQLHLADGRVWERRGPLHGAETLVEWGSVTKPVTAALAHLLAAAGVVDLAAPVAHYLPAAPLPPQVTLARLVDHTSGLPAVPPDIGWQANPWAKYTPAYFDAHVVPRLGIGQTLHVGRFSYSNLGYAVLTRALEVAAGASWPELVQRKIFGPWGIGRVTTVHLPGRVAVLHDRWGRVREQWQDTGPFVGAGGLLSPLSGLTDFAREVARHLPSMPGWIQVGDSWWHNGQNRDHGAYVEIRPGRFAIAVHTVGHRPWTADRLAARLLEKLDTLPPDAALVGQAR</sequence>
<evidence type="ECO:0000313" key="3">
    <source>
        <dbReference type="Proteomes" id="UP000185612"/>
    </source>
</evidence>
<dbReference type="RefSeq" id="WP_073826354.1">
    <property type="nucleotide sequence ID" value="NZ_MQVS01000017.1"/>
</dbReference>
<comment type="caution">
    <text evidence="2">The sequence shown here is derived from an EMBL/GenBank/DDBJ whole genome shotgun (WGS) entry which is preliminary data.</text>
</comment>
<dbReference type="InParanoid" id="A0A1Q5PT45"/>
<dbReference type="InterPro" id="IPR001466">
    <property type="entry name" value="Beta-lactam-related"/>
</dbReference>
<dbReference type="OrthoDB" id="3171327at2"/>
<dbReference type="AlphaFoldDB" id="A0A1Q5PT45"/>
<dbReference type="Proteomes" id="UP000185612">
    <property type="component" value="Unassembled WGS sequence"/>
</dbReference>
<dbReference type="InterPro" id="IPR012338">
    <property type="entry name" value="Beta-lactam/transpept-like"/>
</dbReference>
<dbReference type="PANTHER" id="PTHR46825">
    <property type="entry name" value="D-ALANYL-D-ALANINE-CARBOXYPEPTIDASE/ENDOPEPTIDASE AMPH"/>
    <property type="match status" value="1"/>
</dbReference>
<protein>
    <recommendedName>
        <fullName evidence="1">Beta-lactamase-related domain-containing protein</fullName>
    </recommendedName>
</protein>
<dbReference type="PANTHER" id="PTHR46825:SF7">
    <property type="entry name" value="D-ALANYL-D-ALANINE CARBOXYPEPTIDASE"/>
    <property type="match status" value="1"/>
</dbReference>
<dbReference type="STRING" id="52770.BSZ40_10900"/>
<gene>
    <name evidence="2" type="ORF">BSZ40_10900</name>
</gene>
<proteinExistence type="predicted"/>
<dbReference type="Gene3D" id="3.40.710.10">
    <property type="entry name" value="DD-peptidase/beta-lactamase superfamily"/>
    <property type="match status" value="1"/>
</dbReference>
<reference evidence="3" key="1">
    <citation type="submission" date="2016-12" db="EMBL/GenBank/DDBJ databases">
        <authorList>
            <person name="Meng X."/>
        </authorList>
    </citation>
    <scope>NUCLEOTIDE SEQUENCE [LARGE SCALE GENOMIC DNA]</scope>
    <source>
        <strain evidence="3">DSM 20732</strain>
    </source>
</reference>
<evidence type="ECO:0000259" key="1">
    <source>
        <dbReference type="Pfam" id="PF00144"/>
    </source>
</evidence>
<dbReference type="SUPFAM" id="SSF56601">
    <property type="entry name" value="beta-lactamase/transpeptidase-like"/>
    <property type="match status" value="1"/>
</dbReference>
<dbReference type="InterPro" id="IPR050491">
    <property type="entry name" value="AmpC-like"/>
</dbReference>
<feature type="domain" description="Beta-lactamase-related" evidence="1">
    <location>
        <begin position="19"/>
        <end position="216"/>
    </location>
</feature>
<keyword evidence="3" id="KW-1185">Reference proteome</keyword>
<accession>A0A1Q5PT45</accession>
<organism evidence="2 3">
    <name type="scientific">Buchananella hordeovulneris</name>
    <dbReference type="NCBI Taxonomy" id="52770"/>
    <lineage>
        <taxon>Bacteria</taxon>
        <taxon>Bacillati</taxon>
        <taxon>Actinomycetota</taxon>
        <taxon>Actinomycetes</taxon>
        <taxon>Actinomycetales</taxon>
        <taxon>Actinomycetaceae</taxon>
        <taxon>Buchananella</taxon>
    </lineage>
</organism>
<name>A0A1Q5PT45_9ACTO</name>
<evidence type="ECO:0000313" key="2">
    <source>
        <dbReference type="EMBL" id="OKL50733.1"/>
    </source>
</evidence>
<dbReference type="EMBL" id="MQVS01000017">
    <property type="protein sequence ID" value="OKL50733.1"/>
    <property type="molecule type" value="Genomic_DNA"/>
</dbReference>
<dbReference type="Pfam" id="PF00144">
    <property type="entry name" value="Beta-lactamase"/>
    <property type="match status" value="1"/>
</dbReference>